<sequence>MSEMARRRDRIVNLLSLYGPLSAQALAERLEVSVQTLRTDLRDLDEAGVIRRRHGAASLPPQENIGYQPRLALGRGEKTRIAAAVAALIPAGARLALGTGTTVEEVARALCERANLFVATNNIHALMALRPAPGLSVQLAGGAVRLRDMDVIGADAHDFFRPFRLDWAVFSCGGVSETGEVLDFNMDELRAREAIAGAAACRVLVFDSAKIGRAVPMGAGRIWDYEVVVHAGVLPDPVRAACTEADCRLIPV</sequence>
<dbReference type="InterPro" id="IPR014036">
    <property type="entry name" value="DeoR-like_C"/>
</dbReference>
<evidence type="ECO:0000313" key="5">
    <source>
        <dbReference type="EMBL" id="MXN17356.1"/>
    </source>
</evidence>
<dbReference type="SUPFAM" id="SSF100950">
    <property type="entry name" value="NagB/RpiA/CoA transferase-like"/>
    <property type="match status" value="1"/>
</dbReference>
<keyword evidence="2" id="KW-0805">Transcription regulation</keyword>
<dbReference type="Pfam" id="PF00455">
    <property type="entry name" value="DeoRC"/>
    <property type="match status" value="1"/>
</dbReference>
<dbReference type="Gene3D" id="1.10.10.10">
    <property type="entry name" value="Winged helix-like DNA-binding domain superfamily/Winged helix DNA-binding domain"/>
    <property type="match status" value="1"/>
</dbReference>
<keyword evidence="3" id="KW-0804">Transcription</keyword>
<dbReference type="PANTHER" id="PTHR30363:SF4">
    <property type="entry name" value="GLYCEROL-3-PHOSPHATE REGULON REPRESSOR"/>
    <property type="match status" value="1"/>
</dbReference>
<gene>
    <name evidence="5" type="ORF">GR170_05885</name>
</gene>
<dbReference type="Gene3D" id="3.40.50.1360">
    <property type="match status" value="1"/>
</dbReference>
<evidence type="ECO:0000256" key="3">
    <source>
        <dbReference type="ARBA" id="ARBA00023163"/>
    </source>
</evidence>
<dbReference type="SMART" id="SM01134">
    <property type="entry name" value="DeoRC"/>
    <property type="match status" value="1"/>
</dbReference>
<dbReference type="InterPro" id="IPR050313">
    <property type="entry name" value="Carb_Metab_HTH_regulators"/>
</dbReference>
<proteinExistence type="predicted"/>
<evidence type="ECO:0000256" key="2">
    <source>
        <dbReference type="ARBA" id="ARBA00023015"/>
    </source>
</evidence>
<dbReference type="Proteomes" id="UP000477911">
    <property type="component" value="Unassembled WGS sequence"/>
</dbReference>
<dbReference type="SUPFAM" id="SSF46785">
    <property type="entry name" value="Winged helix' DNA-binding domain"/>
    <property type="match status" value="1"/>
</dbReference>
<dbReference type="InterPro" id="IPR037171">
    <property type="entry name" value="NagB/RpiA_transferase-like"/>
</dbReference>
<keyword evidence="6" id="KW-1185">Reference proteome</keyword>
<accession>A0A6L7G1M3</accession>
<feature type="domain" description="HTH deoR-type" evidence="4">
    <location>
        <begin position="4"/>
        <end position="59"/>
    </location>
</feature>
<keyword evidence="1" id="KW-0678">Repressor</keyword>
<dbReference type="PANTHER" id="PTHR30363">
    <property type="entry name" value="HTH-TYPE TRANSCRIPTIONAL REGULATOR SRLR-RELATED"/>
    <property type="match status" value="1"/>
</dbReference>
<name>A0A6L7G1M3_9RHOB</name>
<evidence type="ECO:0000259" key="4">
    <source>
        <dbReference type="PROSITE" id="PS51000"/>
    </source>
</evidence>
<dbReference type="Pfam" id="PF08220">
    <property type="entry name" value="HTH_DeoR"/>
    <property type="match status" value="1"/>
</dbReference>
<evidence type="ECO:0000256" key="1">
    <source>
        <dbReference type="ARBA" id="ARBA00022491"/>
    </source>
</evidence>
<dbReference type="PRINTS" id="PR00037">
    <property type="entry name" value="HTHLACR"/>
</dbReference>
<dbReference type="InterPro" id="IPR036390">
    <property type="entry name" value="WH_DNA-bd_sf"/>
</dbReference>
<comment type="caution">
    <text evidence="5">The sequence shown here is derived from an EMBL/GenBank/DDBJ whole genome shotgun (WGS) entry which is preliminary data.</text>
</comment>
<dbReference type="PROSITE" id="PS51000">
    <property type="entry name" value="HTH_DEOR_2"/>
    <property type="match status" value="1"/>
</dbReference>
<dbReference type="AlphaFoldDB" id="A0A6L7G1M3"/>
<dbReference type="CDD" id="cd00090">
    <property type="entry name" value="HTH_ARSR"/>
    <property type="match status" value="1"/>
</dbReference>
<dbReference type="InterPro" id="IPR036388">
    <property type="entry name" value="WH-like_DNA-bd_sf"/>
</dbReference>
<organism evidence="5 6">
    <name type="scientific">Pseudooceanicola albus</name>
    <dbReference type="NCBI Taxonomy" id="2692189"/>
    <lineage>
        <taxon>Bacteria</taxon>
        <taxon>Pseudomonadati</taxon>
        <taxon>Pseudomonadota</taxon>
        <taxon>Alphaproteobacteria</taxon>
        <taxon>Rhodobacterales</taxon>
        <taxon>Paracoccaceae</taxon>
        <taxon>Pseudooceanicola</taxon>
    </lineage>
</organism>
<dbReference type="EMBL" id="WUMU01000004">
    <property type="protein sequence ID" value="MXN17356.1"/>
    <property type="molecule type" value="Genomic_DNA"/>
</dbReference>
<dbReference type="GO" id="GO:0003700">
    <property type="term" value="F:DNA-binding transcription factor activity"/>
    <property type="evidence" value="ECO:0007669"/>
    <property type="project" value="InterPro"/>
</dbReference>
<dbReference type="RefSeq" id="WP_160892611.1">
    <property type="nucleotide sequence ID" value="NZ_WUMU01000004.1"/>
</dbReference>
<reference evidence="5 6" key="1">
    <citation type="submission" date="2019-12" db="EMBL/GenBank/DDBJ databases">
        <authorList>
            <person name="Li M."/>
        </authorList>
    </citation>
    <scope>NUCLEOTIDE SEQUENCE [LARGE SCALE GENOMIC DNA]</scope>
    <source>
        <strain evidence="5 6">GBMRC 2024</strain>
    </source>
</reference>
<dbReference type="SMART" id="SM00420">
    <property type="entry name" value="HTH_DEOR"/>
    <property type="match status" value="1"/>
</dbReference>
<dbReference type="InterPro" id="IPR011991">
    <property type="entry name" value="ArsR-like_HTH"/>
</dbReference>
<evidence type="ECO:0000313" key="6">
    <source>
        <dbReference type="Proteomes" id="UP000477911"/>
    </source>
</evidence>
<protein>
    <submittedName>
        <fullName evidence="5">DeoR family transcriptional regulator</fullName>
    </submittedName>
</protein>
<dbReference type="InterPro" id="IPR001034">
    <property type="entry name" value="DeoR_HTH"/>
</dbReference>